<reference evidence="2 3" key="1">
    <citation type="submission" date="2023-02" db="EMBL/GenBank/DDBJ databases">
        <title>Genome sequence of Sphingomonas naphthae.</title>
        <authorList>
            <person name="Kim S."/>
            <person name="Heo J."/>
            <person name="Kwon S.-W."/>
        </authorList>
    </citation>
    <scope>NUCLEOTIDE SEQUENCE [LARGE SCALE GENOMIC DNA]</scope>
    <source>
        <strain evidence="2 3">KACC 18716</strain>
    </source>
</reference>
<protein>
    <submittedName>
        <fullName evidence="2">Uncharacterized protein</fullName>
    </submittedName>
</protein>
<evidence type="ECO:0000313" key="3">
    <source>
        <dbReference type="Proteomes" id="UP001220395"/>
    </source>
</evidence>
<keyword evidence="3" id="KW-1185">Reference proteome</keyword>
<dbReference type="EMBL" id="CP117411">
    <property type="protein sequence ID" value="WCT72819.1"/>
    <property type="molecule type" value="Genomic_DNA"/>
</dbReference>
<organism evidence="2 3">
    <name type="scientific">Sphingomonas naphthae</name>
    <dbReference type="NCBI Taxonomy" id="1813468"/>
    <lineage>
        <taxon>Bacteria</taxon>
        <taxon>Pseudomonadati</taxon>
        <taxon>Pseudomonadota</taxon>
        <taxon>Alphaproteobacteria</taxon>
        <taxon>Sphingomonadales</taxon>
        <taxon>Sphingomonadaceae</taxon>
        <taxon>Sphingomonas</taxon>
    </lineage>
</organism>
<name>A0ABY7TLT8_9SPHN</name>
<dbReference type="Proteomes" id="UP001220395">
    <property type="component" value="Chromosome"/>
</dbReference>
<dbReference type="RefSeq" id="WP_273686792.1">
    <property type="nucleotide sequence ID" value="NZ_CP117411.1"/>
</dbReference>
<proteinExistence type="predicted"/>
<gene>
    <name evidence="2" type="ORF">PQ455_14410</name>
</gene>
<evidence type="ECO:0000256" key="1">
    <source>
        <dbReference type="SAM" id="MobiDB-lite"/>
    </source>
</evidence>
<feature type="compositionally biased region" description="Low complexity" evidence="1">
    <location>
        <begin position="9"/>
        <end position="30"/>
    </location>
</feature>
<sequence>MADNNMQPGNNAGNQQQDRNQQADRQQNQQGSEQRDRDAVDPNRTHDTDTGIGKAGENRDRQDRDADRR</sequence>
<evidence type="ECO:0000313" key="2">
    <source>
        <dbReference type="EMBL" id="WCT72819.1"/>
    </source>
</evidence>
<feature type="compositionally biased region" description="Basic and acidic residues" evidence="1">
    <location>
        <begin position="33"/>
        <end position="49"/>
    </location>
</feature>
<feature type="compositionally biased region" description="Basic and acidic residues" evidence="1">
    <location>
        <begin position="56"/>
        <end position="69"/>
    </location>
</feature>
<accession>A0ABY7TLT8</accession>
<feature type="region of interest" description="Disordered" evidence="1">
    <location>
        <begin position="1"/>
        <end position="69"/>
    </location>
</feature>